<evidence type="ECO:0000256" key="2">
    <source>
        <dbReference type="ARBA" id="ARBA00022692"/>
    </source>
</evidence>
<dbReference type="InterPro" id="IPR053286">
    <property type="entry name" value="Nematode_rcpt-like_srab"/>
</dbReference>
<evidence type="ECO:0000256" key="3">
    <source>
        <dbReference type="ARBA" id="ARBA00022989"/>
    </source>
</evidence>
<evidence type="ECO:0000313" key="6">
    <source>
        <dbReference type="EMBL" id="KIH61096.1"/>
    </source>
</evidence>
<protein>
    <submittedName>
        <fullName evidence="6">Uncharacterized protein</fullName>
    </submittedName>
</protein>
<sequence length="280" mass="32124">MATNIALSLTPLMNDSLTWENCNEMDEIANSPLLRAYPDVPVKVGKFLHSRIHQHVTKLNDILLPRKDGCQIIHDATYCFFIRLPYNCALWACYTTTIMIALERCLATIFLRKYYGNRTAGPLLVVAQLIITSALLLFVYLPTRFSGVIVYYCLAMSSVQPMYTVIPLSLTMLIQTSAVLVFVKLKMVNKEIRLKLRNAGDLCGRYQVEETLRYQLDAAVMPLRTTTFVVPESKCHQEKYCTGQHEWVQYKRAPTVKTELSCEIATTSERYEEELRKMWG</sequence>
<dbReference type="Pfam" id="PF10292">
    <property type="entry name" value="7TM_GPCR_Srab"/>
    <property type="match status" value="1"/>
</dbReference>
<dbReference type="InterPro" id="IPR019408">
    <property type="entry name" value="7TM_GPCR_serpentine_rcpt_Srab"/>
</dbReference>
<keyword evidence="2 5" id="KW-0812">Transmembrane</keyword>
<feature type="transmembrane region" description="Helical" evidence="5">
    <location>
        <begin position="162"/>
        <end position="183"/>
    </location>
</feature>
<proteinExistence type="predicted"/>
<dbReference type="Proteomes" id="UP000054047">
    <property type="component" value="Unassembled WGS sequence"/>
</dbReference>
<comment type="subcellular location">
    <subcellularLocation>
        <location evidence="1">Membrane</location>
        <topology evidence="1">Multi-pass membrane protein</topology>
    </subcellularLocation>
</comment>
<evidence type="ECO:0000256" key="4">
    <source>
        <dbReference type="ARBA" id="ARBA00023136"/>
    </source>
</evidence>
<dbReference type="GO" id="GO:0016020">
    <property type="term" value="C:membrane"/>
    <property type="evidence" value="ECO:0007669"/>
    <property type="project" value="UniProtKB-SubCell"/>
</dbReference>
<dbReference type="PANTHER" id="PTHR46561">
    <property type="entry name" value="SERPENTINE RECEPTOR, CLASS AB (CLASS A-LIKE)-RELATED"/>
    <property type="match status" value="1"/>
</dbReference>
<keyword evidence="7" id="KW-1185">Reference proteome</keyword>
<evidence type="ECO:0000256" key="1">
    <source>
        <dbReference type="ARBA" id="ARBA00004141"/>
    </source>
</evidence>
<reference evidence="6 7" key="1">
    <citation type="submission" date="2013-12" db="EMBL/GenBank/DDBJ databases">
        <title>Draft genome of the parsitic nematode Ancylostoma duodenale.</title>
        <authorList>
            <person name="Mitreva M."/>
        </authorList>
    </citation>
    <scope>NUCLEOTIDE SEQUENCE [LARGE SCALE GENOMIC DNA]</scope>
    <source>
        <strain evidence="6 7">Zhejiang</strain>
    </source>
</reference>
<keyword evidence="4 5" id="KW-0472">Membrane</keyword>
<evidence type="ECO:0000313" key="7">
    <source>
        <dbReference type="Proteomes" id="UP000054047"/>
    </source>
</evidence>
<feature type="transmembrane region" description="Helical" evidence="5">
    <location>
        <begin position="123"/>
        <end position="142"/>
    </location>
</feature>
<dbReference type="PANTHER" id="PTHR46561:SF11">
    <property type="entry name" value="SERPENTINE RECEPTOR CLASS ALPHA_BETA-14"/>
    <property type="match status" value="1"/>
</dbReference>
<accession>A0A0C2GVC8</accession>
<keyword evidence="3 5" id="KW-1133">Transmembrane helix</keyword>
<evidence type="ECO:0000256" key="5">
    <source>
        <dbReference type="SAM" id="Phobius"/>
    </source>
</evidence>
<gene>
    <name evidence="6" type="ORF">ANCDUO_08639</name>
</gene>
<dbReference type="OrthoDB" id="5794855at2759"/>
<name>A0A0C2GVC8_9BILA</name>
<organism evidence="6 7">
    <name type="scientific">Ancylostoma duodenale</name>
    <dbReference type="NCBI Taxonomy" id="51022"/>
    <lineage>
        <taxon>Eukaryota</taxon>
        <taxon>Metazoa</taxon>
        <taxon>Ecdysozoa</taxon>
        <taxon>Nematoda</taxon>
        <taxon>Chromadorea</taxon>
        <taxon>Rhabditida</taxon>
        <taxon>Rhabditina</taxon>
        <taxon>Rhabditomorpha</taxon>
        <taxon>Strongyloidea</taxon>
        <taxon>Ancylostomatidae</taxon>
        <taxon>Ancylostomatinae</taxon>
        <taxon>Ancylostoma</taxon>
    </lineage>
</organism>
<dbReference type="EMBL" id="KN730410">
    <property type="protein sequence ID" value="KIH61096.1"/>
    <property type="molecule type" value="Genomic_DNA"/>
</dbReference>
<dbReference type="AlphaFoldDB" id="A0A0C2GVC8"/>